<feature type="transmembrane region" description="Helical" evidence="1">
    <location>
        <begin position="391"/>
        <end position="411"/>
    </location>
</feature>
<feature type="transmembrane region" description="Helical" evidence="1">
    <location>
        <begin position="50"/>
        <end position="75"/>
    </location>
</feature>
<comment type="caution">
    <text evidence="2">The sequence shown here is derived from an EMBL/GenBank/DDBJ whole genome shotgun (WGS) entry which is preliminary data.</text>
</comment>
<keyword evidence="1" id="KW-1133">Transmembrane helix</keyword>
<accession>A0ABS4GR10</accession>
<dbReference type="Proteomes" id="UP001519343">
    <property type="component" value="Unassembled WGS sequence"/>
</dbReference>
<gene>
    <name evidence="2" type="ORF">J2Z37_002711</name>
</gene>
<feature type="transmembrane region" description="Helical" evidence="1">
    <location>
        <begin position="278"/>
        <end position="299"/>
    </location>
</feature>
<keyword evidence="1" id="KW-0472">Membrane</keyword>
<organism evidence="2 3">
    <name type="scientific">Ammoniphilus resinae</name>
    <dbReference type="NCBI Taxonomy" id="861532"/>
    <lineage>
        <taxon>Bacteria</taxon>
        <taxon>Bacillati</taxon>
        <taxon>Bacillota</taxon>
        <taxon>Bacilli</taxon>
        <taxon>Bacillales</taxon>
        <taxon>Paenibacillaceae</taxon>
        <taxon>Aneurinibacillus group</taxon>
        <taxon>Ammoniphilus</taxon>
    </lineage>
</organism>
<reference evidence="2 3" key="1">
    <citation type="submission" date="2021-03" db="EMBL/GenBank/DDBJ databases">
        <title>Genomic Encyclopedia of Type Strains, Phase IV (KMG-IV): sequencing the most valuable type-strain genomes for metagenomic binning, comparative biology and taxonomic classification.</title>
        <authorList>
            <person name="Goeker M."/>
        </authorList>
    </citation>
    <scope>NUCLEOTIDE SEQUENCE [LARGE SCALE GENOMIC DNA]</scope>
    <source>
        <strain evidence="2 3">DSM 24738</strain>
    </source>
</reference>
<protein>
    <submittedName>
        <fullName evidence="2">Uncharacterized protein</fullName>
    </submittedName>
</protein>
<feature type="transmembrane region" description="Helical" evidence="1">
    <location>
        <begin position="247"/>
        <end position="266"/>
    </location>
</feature>
<evidence type="ECO:0000313" key="3">
    <source>
        <dbReference type="Proteomes" id="UP001519343"/>
    </source>
</evidence>
<sequence>MFPAAATSNTPISKLPFYFLLTGVVAFLLLNVILYLGIPSFIDGNVRGPVLWTAAHLTLLGWAMMVAMGAMYQLVSVALQVPIYSEKLGYIQFFVYTIGILGLLHGFFWFQPSVLVTFGILTVIGILLFIFNMCKTISMMPEQTYISQFILSALVYLFITILIGITLAANFKWSFLGEIYQNLFYTHILTGVVGWFTLLIFGFSFKMVPMFSLSHGFGETLPKRMLPITHIGMIATILGLFTGFMILIVVGLIIVALNYILFLLHVKDILQKRMKKKLDVGFTTAIMAVLFGLVPMLLFPLTLGFNLGNRLLISLVYLFIFGWISYSIMGYMYKIVPFLWWTKKYSDLIGRANVPLLKDLMNERLARIIFITTAIGLIGFTIGILASLSSLLYLSQTLLLVAAILFTYMVFEVFRK</sequence>
<feature type="transmembrane region" description="Helical" evidence="1">
    <location>
        <begin position="183"/>
        <end position="205"/>
    </location>
</feature>
<dbReference type="EMBL" id="JAGGKT010000007">
    <property type="protein sequence ID" value="MBP1932703.1"/>
    <property type="molecule type" value="Genomic_DNA"/>
</dbReference>
<feature type="transmembrane region" description="Helical" evidence="1">
    <location>
        <begin position="17"/>
        <end position="38"/>
    </location>
</feature>
<name>A0ABS4GR10_9BACL</name>
<keyword evidence="3" id="KW-1185">Reference proteome</keyword>
<evidence type="ECO:0000256" key="1">
    <source>
        <dbReference type="SAM" id="Phobius"/>
    </source>
</evidence>
<keyword evidence="1" id="KW-0812">Transmembrane</keyword>
<feature type="transmembrane region" description="Helical" evidence="1">
    <location>
        <begin position="114"/>
        <end position="134"/>
    </location>
</feature>
<evidence type="ECO:0000313" key="2">
    <source>
        <dbReference type="EMBL" id="MBP1932703.1"/>
    </source>
</evidence>
<feature type="transmembrane region" description="Helical" evidence="1">
    <location>
        <begin position="87"/>
        <end position="108"/>
    </location>
</feature>
<dbReference type="InterPro" id="IPR036927">
    <property type="entry name" value="Cyt_c_oxase-like_su1_sf"/>
</dbReference>
<proteinExistence type="predicted"/>
<dbReference type="RefSeq" id="WP_209810734.1">
    <property type="nucleotide sequence ID" value="NZ_JAGGKT010000007.1"/>
</dbReference>
<feature type="transmembrane region" description="Helical" evidence="1">
    <location>
        <begin position="146"/>
        <end position="171"/>
    </location>
</feature>
<feature type="transmembrane region" description="Helical" evidence="1">
    <location>
        <begin position="311"/>
        <end position="333"/>
    </location>
</feature>
<dbReference type="Gene3D" id="1.20.210.10">
    <property type="entry name" value="Cytochrome c oxidase-like, subunit I domain"/>
    <property type="match status" value="1"/>
</dbReference>
<feature type="transmembrane region" description="Helical" evidence="1">
    <location>
        <begin position="365"/>
        <end position="385"/>
    </location>
</feature>
<dbReference type="SUPFAM" id="SSF81442">
    <property type="entry name" value="Cytochrome c oxidase subunit I-like"/>
    <property type="match status" value="1"/>
</dbReference>